<reference evidence="2 3" key="1">
    <citation type="submission" date="2020-03" db="EMBL/GenBank/DDBJ databases">
        <title>Is there a link between lipid content and antibiotic production in Streptomyces?</title>
        <authorList>
            <person name="David M."/>
            <person name="Lejeune C."/>
            <person name="Abreu S."/>
            <person name="Thibessard A."/>
            <person name="Leblond P."/>
            <person name="Chaminade P."/>
            <person name="Virolle M.-J."/>
        </authorList>
    </citation>
    <scope>NUCLEOTIDE SEQUENCE [LARGE SCALE GENOMIC DNA]</scope>
    <source>
        <strain evidence="2 3">DSM 41481</strain>
    </source>
</reference>
<dbReference type="RefSeq" id="WP_143648463.1">
    <property type="nucleotide sequence ID" value="NZ_CM007717.1"/>
</dbReference>
<organism evidence="2 3">
    <name type="scientific">Streptomyces antibioticus</name>
    <dbReference type="NCBI Taxonomy" id="1890"/>
    <lineage>
        <taxon>Bacteria</taxon>
        <taxon>Bacillati</taxon>
        <taxon>Actinomycetota</taxon>
        <taxon>Actinomycetes</taxon>
        <taxon>Kitasatosporales</taxon>
        <taxon>Streptomycetaceae</taxon>
        <taxon>Streptomyces</taxon>
    </lineage>
</organism>
<evidence type="ECO:0000313" key="2">
    <source>
        <dbReference type="EMBL" id="QIT47158.1"/>
    </source>
</evidence>
<evidence type="ECO:0000256" key="1">
    <source>
        <dbReference type="SAM" id="MobiDB-lite"/>
    </source>
</evidence>
<dbReference type="AlphaFoldDB" id="A0AAE6YCI5"/>
<dbReference type="InterPro" id="IPR045684">
    <property type="entry name" value="DUF6191"/>
</dbReference>
<protein>
    <submittedName>
        <fullName evidence="2">Uncharacterized protein</fullName>
    </submittedName>
</protein>
<proteinExistence type="predicted"/>
<name>A0AAE6YCI5_STRAT</name>
<accession>A0AAE6YCI5</accession>
<sequence length="94" mass="10148">MRQACANAGVRLRGYQRLAGVGAASTAGMMNELHDLLSPTHRHVAEEKERRLVLREDAGSGAPPLRRVDLESGRVVVRSETPPPPSEPRDGGRA</sequence>
<feature type="region of interest" description="Disordered" evidence="1">
    <location>
        <begin position="55"/>
        <end position="94"/>
    </location>
</feature>
<dbReference type="Pfam" id="PF19690">
    <property type="entry name" value="DUF6191"/>
    <property type="match status" value="1"/>
</dbReference>
<gene>
    <name evidence="2" type="ORF">HCX60_29575</name>
</gene>
<dbReference type="EMBL" id="CP050692">
    <property type="protein sequence ID" value="QIT47158.1"/>
    <property type="molecule type" value="Genomic_DNA"/>
</dbReference>
<dbReference type="Proteomes" id="UP000502504">
    <property type="component" value="Chromosome"/>
</dbReference>
<evidence type="ECO:0000313" key="3">
    <source>
        <dbReference type="Proteomes" id="UP000502504"/>
    </source>
</evidence>